<proteinExistence type="predicted"/>
<sequence>MSEDATISEELKNKSMEFLKKLETDLLEANDSYGKVAEEIEEYVNIRMFLDKELEFGQKTERRIMTNLGHNIYTQAEIPANPKIIVCLYDDIFMEMEYERANKFVERKLSLLESKLEQIRKQMSSIQGHITLVHAAMDPAGVMQRI</sequence>
<dbReference type="EMBL" id="CAJFDH010000004">
    <property type="protein sequence ID" value="CAD5218498.1"/>
    <property type="molecule type" value="Genomic_DNA"/>
</dbReference>
<feature type="coiled-coil region" evidence="2">
    <location>
        <begin position="95"/>
        <end position="122"/>
    </location>
</feature>
<dbReference type="Pfam" id="PF02996">
    <property type="entry name" value="Prefoldin"/>
    <property type="match status" value="1"/>
</dbReference>
<dbReference type="OrthoDB" id="433124at2759"/>
<evidence type="ECO:0000313" key="3">
    <source>
        <dbReference type="EMBL" id="CAD5218498.1"/>
    </source>
</evidence>
<protein>
    <recommendedName>
        <fullName evidence="5">Prefoldin subunit 3</fullName>
    </recommendedName>
</protein>
<gene>
    <name evidence="3" type="ORF">BOKJ2_LOCUS7708</name>
</gene>
<dbReference type="Proteomes" id="UP000783686">
    <property type="component" value="Unassembled WGS sequence"/>
</dbReference>
<dbReference type="AlphaFoldDB" id="A0A811KS88"/>
<keyword evidence="2" id="KW-0175">Coiled coil</keyword>
<dbReference type="EMBL" id="CAJFCW020000004">
    <property type="protein sequence ID" value="CAG9110731.1"/>
    <property type="molecule type" value="Genomic_DNA"/>
</dbReference>
<comment type="caution">
    <text evidence="3">The sequence shown here is derived from an EMBL/GenBank/DDBJ whole genome shotgun (WGS) entry which is preliminary data.</text>
</comment>
<keyword evidence="4" id="KW-1185">Reference proteome</keyword>
<name>A0A811KS88_9BILA</name>
<evidence type="ECO:0000313" key="4">
    <source>
        <dbReference type="Proteomes" id="UP000614601"/>
    </source>
</evidence>
<comment type="subunit">
    <text evidence="1">Heterohexamer of two PFD-alpha type and four PFD-beta type subunits.</text>
</comment>
<evidence type="ECO:0000256" key="1">
    <source>
        <dbReference type="ARBA" id="ARBA00011695"/>
    </source>
</evidence>
<dbReference type="InterPro" id="IPR009053">
    <property type="entry name" value="Prefoldin"/>
</dbReference>
<reference evidence="3" key="1">
    <citation type="submission" date="2020-09" db="EMBL/GenBank/DDBJ databases">
        <authorList>
            <person name="Kikuchi T."/>
        </authorList>
    </citation>
    <scope>NUCLEOTIDE SEQUENCE</scope>
    <source>
        <strain evidence="3">SH1</strain>
    </source>
</reference>
<dbReference type="InterPro" id="IPR004127">
    <property type="entry name" value="Prefoldin_subunit_alpha"/>
</dbReference>
<organism evidence="3 4">
    <name type="scientific">Bursaphelenchus okinawaensis</name>
    <dbReference type="NCBI Taxonomy" id="465554"/>
    <lineage>
        <taxon>Eukaryota</taxon>
        <taxon>Metazoa</taxon>
        <taxon>Ecdysozoa</taxon>
        <taxon>Nematoda</taxon>
        <taxon>Chromadorea</taxon>
        <taxon>Rhabditida</taxon>
        <taxon>Tylenchina</taxon>
        <taxon>Tylenchomorpha</taxon>
        <taxon>Aphelenchoidea</taxon>
        <taxon>Aphelenchoididae</taxon>
        <taxon>Bursaphelenchus</taxon>
    </lineage>
</organism>
<dbReference type="SUPFAM" id="SSF46579">
    <property type="entry name" value="Prefoldin"/>
    <property type="match status" value="1"/>
</dbReference>
<evidence type="ECO:0000256" key="2">
    <source>
        <dbReference type="SAM" id="Coils"/>
    </source>
</evidence>
<dbReference type="Gene3D" id="1.10.287.370">
    <property type="match status" value="1"/>
</dbReference>
<dbReference type="Proteomes" id="UP000614601">
    <property type="component" value="Unassembled WGS sequence"/>
</dbReference>
<accession>A0A811KS88</accession>
<evidence type="ECO:0008006" key="5">
    <source>
        <dbReference type="Google" id="ProtNLM"/>
    </source>
</evidence>